<dbReference type="Gene3D" id="3.30.470.20">
    <property type="entry name" value="ATP-grasp fold, B domain"/>
    <property type="match status" value="1"/>
</dbReference>
<dbReference type="AlphaFoldDB" id="A0A7W6DAY1"/>
<dbReference type="Pfam" id="PF21068">
    <property type="entry name" value="ATPgraspMvdD"/>
    <property type="match status" value="1"/>
</dbReference>
<reference evidence="3 4" key="1">
    <citation type="submission" date="2020-08" db="EMBL/GenBank/DDBJ databases">
        <title>Genomic Encyclopedia of Type Strains, Phase IV (KMG-IV): sequencing the most valuable type-strain genomes for metagenomic binning, comparative biology and taxonomic classification.</title>
        <authorList>
            <person name="Goeker M."/>
        </authorList>
    </citation>
    <scope>NUCLEOTIDE SEQUENCE [LARGE SCALE GENOMIC DNA]</scope>
    <source>
        <strain evidence="3 4">DSM 100211</strain>
    </source>
</reference>
<dbReference type="InterPro" id="IPR048936">
    <property type="entry name" value="MvdD-like_ATPgrasp"/>
</dbReference>
<evidence type="ECO:0000259" key="2">
    <source>
        <dbReference type="PROSITE" id="PS50975"/>
    </source>
</evidence>
<dbReference type="SUPFAM" id="SSF56059">
    <property type="entry name" value="Glutathione synthetase ATP-binding domain-like"/>
    <property type="match status" value="1"/>
</dbReference>
<protein>
    <submittedName>
        <fullName evidence="3">Glutathione synthase/RimK-type ligase-like ATP-grasp enzyme</fullName>
    </submittedName>
</protein>
<dbReference type="InterPro" id="IPR013651">
    <property type="entry name" value="ATP-grasp_RimK-type"/>
</dbReference>
<dbReference type="GO" id="GO:0018169">
    <property type="term" value="F:ribosomal S6-glutamic acid ligase activity"/>
    <property type="evidence" value="ECO:0007669"/>
    <property type="project" value="TreeGrafter"/>
</dbReference>
<dbReference type="GO" id="GO:0046872">
    <property type="term" value="F:metal ion binding"/>
    <property type="evidence" value="ECO:0007669"/>
    <property type="project" value="InterPro"/>
</dbReference>
<keyword evidence="4" id="KW-1185">Reference proteome</keyword>
<dbReference type="PANTHER" id="PTHR21621:SF0">
    <property type="entry name" value="BETA-CITRYLGLUTAMATE SYNTHASE B-RELATED"/>
    <property type="match status" value="1"/>
</dbReference>
<sequence length="334" mass="37438">MILIVSDRKDIQAYYVMVELDTLGIAHSLFNVADFPTKSSVSQVLGNTSDHCSITVDGGSIIRASDVTAVWYRKPDPPKMRQDIDPDEREFTFHEIHSGVQGLYDALGHARWMNPIEQVRISSNKLKQLRLAARLGMQIPRTIFTNDEREARKFVDSIDCKVVYKPIGGRYLGTRSGPWEELIVTREIYTTLLDESTIDAGLQRLSMCPALLQQHIEKALDIRVTVVGDKAFSAEIHSQTTPETTIDWRRGKDPSALEHKAHELPPHVERQCLDLVKSLALTFGAIDLVKGKDGRYYFLEINPNGQYGWVEDLTGLAINKAIAGHLANSGGRRS</sequence>
<evidence type="ECO:0000313" key="4">
    <source>
        <dbReference type="Proteomes" id="UP000574761"/>
    </source>
</evidence>
<dbReference type="GO" id="GO:0005737">
    <property type="term" value="C:cytoplasm"/>
    <property type="evidence" value="ECO:0007669"/>
    <property type="project" value="TreeGrafter"/>
</dbReference>
<dbReference type="EMBL" id="JACIEE010000014">
    <property type="protein sequence ID" value="MBB3979855.1"/>
    <property type="molecule type" value="Genomic_DNA"/>
</dbReference>
<evidence type="ECO:0000313" key="3">
    <source>
        <dbReference type="EMBL" id="MBB3979855.1"/>
    </source>
</evidence>
<dbReference type="Pfam" id="PF08443">
    <property type="entry name" value="RimK"/>
    <property type="match status" value="1"/>
</dbReference>
<feature type="domain" description="ATP-grasp" evidence="2">
    <location>
        <begin position="129"/>
        <end position="327"/>
    </location>
</feature>
<organism evidence="3 4">
    <name type="scientific">Mycoplana azooxidifex</name>
    <dbReference type="NCBI Taxonomy" id="1636188"/>
    <lineage>
        <taxon>Bacteria</taxon>
        <taxon>Pseudomonadati</taxon>
        <taxon>Pseudomonadota</taxon>
        <taxon>Alphaproteobacteria</taxon>
        <taxon>Hyphomicrobiales</taxon>
        <taxon>Rhizobiaceae</taxon>
        <taxon>Mycoplana</taxon>
    </lineage>
</organism>
<accession>A0A7W6DAY1</accession>
<dbReference type="GO" id="GO:0005524">
    <property type="term" value="F:ATP binding"/>
    <property type="evidence" value="ECO:0007669"/>
    <property type="project" value="UniProtKB-UniRule"/>
</dbReference>
<dbReference type="PANTHER" id="PTHR21621">
    <property type="entry name" value="RIBOSOMAL PROTEIN S6 MODIFICATION PROTEIN"/>
    <property type="match status" value="1"/>
</dbReference>
<dbReference type="GO" id="GO:0009432">
    <property type="term" value="P:SOS response"/>
    <property type="evidence" value="ECO:0007669"/>
    <property type="project" value="TreeGrafter"/>
</dbReference>
<gene>
    <name evidence="3" type="ORF">GGQ64_005102</name>
</gene>
<proteinExistence type="predicted"/>
<keyword evidence="3" id="KW-0436">Ligase</keyword>
<dbReference type="InterPro" id="IPR011761">
    <property type="entry name" value="ATP-grasp"/>
</dbReference>
<comment type="caution">
    <text evidence="3">The sequence shown here is derived from an EMBL/GenBank/DDBJ whole genome shotgun (WGS) entry which is preliminary data.</text>
</comment>
<keyword evidence="1" id="KW-0067">ATP-binding</keyword>
<evidence type="ECO:0000256" key="1">
    <source>
        <dbReference type="PROSITE-ProRule" id="PRU00409"/>
    </source>
</evidence>
<dbReference type="PROSITE" id="PS50975">
    <property type="entry name" value="ATP_GRASP"/>
    <property type="match status" value="1"/>
</dbReference>
<name>A0A7W6DAY1_9HYPH</name>
<dbReference type="RefSeq" id="WP_183808044.1">
    <property type="nucleotide sequence ID" value="NZ_JACIEE010000014.1"/>
</dbReference>
<dbReference type="Proteomes" id="UP000574761">
    <property type="component" value="Unassembled WGS sequence"/>
</dbReference>
<keyword evidence="1" id="KW-0547">Nucleotide-binding</keyword>